<name>A0AAV9LYH1_9SOLN</name>
<evidence type="ECO:0000313" key="4">
    <source>
        <dbReference type="EMBL" id="KAK4729735.1"/>
    </source>
</evidence>
<dbReference type="Proteomes" id="UP001311915">
    <property type="component" value="Unassembled WGS sequence"/>
</dbReference>
<sequence>MSSRLRDFTRMNPPMFFGSKVNEDPQKFVEEDNRAIRAGSISWEVFKNAFLGRFFPWEKRIKGGGIYQTSSRRDEMSRFLTGVSDSIEEECRTSILHDNMDISHLMVYGQQIEETRFRKKNREVKRARTDDENFSKGKFEGQSGLRCKKRFSNQGSFSGPRVKKDRVPNPKPQGGNSGASSMVRPTCAKCGKKHDGKCLTTTGVCYGCGKSRHQLKDCPTCTAKGRKGNQDPPSGSNSDAPKKNRFYAL</sequence>
<keyword evidence="5" id="KW-1185">Reference proteome</keyword>
<evidence type="ECO:0000256" key="1">
    <source>
        <dbReference type="PROSITE-ProRule" id="PRU00047"/>
    </source>
</evidence>
<protein>
    <recommendedName>
        <fullName evidence="3">CCHC-type domain-containing protein</fullName>
    </recommendedName>
</protein>
<keyword evidence="1" id="KW-0862">Zinc</keyword>
<keyword evidence="1" id="KW-0479">Metal-binding</keyword>
<dbReference type="SMART" id="SM00343">
    <property type="entry name" value="ZnF_C2HC"/>
    <property type="match status" value="1"/>
</dbReference>
<dbReference type="InterPro" id="IPR001878">
    <property type="entry name" value="Znf_CCHC"/>
</dbReference>
<feature type="region of interest" description="Disordered" evidence="2">
    <location>
        <begin position="210"/>
        <end position="249"/>
    </location>
</feature>
<dbReference type="AlphaFoldDB" id="A0AAV9LYH1"/>
<dbReference type="GO" id="GO:0008270">
    <property type="term" value="F:zinc ion binding"/>
    <property type="evidence" value="ECO:0007669"/>
    <property type="project" value="UniProtKB-KW"/>
</dbReference>
<dbReference type="PROSITE" id="PS50158">
    <property type="entry name" value="ZF_CCHC"/>
    <property type="match status" value="1"/>
</dbReference>
<dbReference type="PANTHER" id="PTHR34482:SF57">
    <property type="entry name" value="RETROTRANSPOSON GAG DOMAIN-CONTAINING PROTEIN"/>
    <property type="match status" value="1"/>
</dbReference>
<proteinExistence type="predicted"/>
<keyword evidence="1" id="KW-0863">Zinc-finger</keyword>
<evidence type="ECO:0000256" key="2">
    <source>
        <dbReference type="SAM" id="MobiDB-lite"/>
    </source>
</evidence>
<dbReference type="EMBL" id="JAWPEI010000004">
    <property type="protein sequence ID" value="KAK4729735.1"/>
    <property type="molecule type" value="Genomic_DNA"/>
</dbReference>
<feature type="region of interest" description="Disordered" evidence="2">
    <location>
        <begin position="119"/>
        <end position="183"/>
    </location>
</feature>
<dbReference type="PANTHER" id="PTHR34482">
    <property type="entry name" value="DNA DAMAGE-INDUCIBLE PROTEIN 1-LIKE"/>
    <property type="match status" value="1"/>
</dbReference>
<dbReference type="GO" id="GO:0003676">
    <property type="term" value="F:nucleic acid binding"/>
    <property type="evidence" value="ECO:0007669"/>
    <property type="project" value="InterPro"/>
</dbReference>
<feature type="compositionally biased region" description="Basic and acidic residues" evidence="2">
    <location>
        <begin position="124"/>
        <end position="139"/>
    </location>
</feature>
<feature type="domain" description="CCHC-type" evidence="3">
    <location>
        <begin position="205"/>
        <end position="219"/>
    </location>
</feature>
<gene>
    <name evidence="4" type="ORF">R3W88_022723</name>
</gene>
<reference evidence="4 5" key="1">
    <citation type="submission" date="2023-10" db="EMBL/GenBank/DDBJ databases">
        <title>Genome-Wide Identification Analysis in wild type Solanum Pinnatisectum Reveals Some Genes Defensing Phytophthora Infestans.</title>
        <authorList>
            <person name="Sun C."/>
        </authorList>
    </citation>
    <scope>NUCLEOTIDE SEQUENCE [LARGE SCALE GENOMIC DNA]</scope>
    <source>
        <strain evidence="4">LQN</strain>
        <tissue evidence="4">Leaf</tissue>
    </source>
</reference>
<evidence type="ECO:0000259" key="3">
    <source>
        <dbReference type="PROSITE" id="PS50158"/>
    </source>
</evidence>
<organism evidence="4 5">
    <name type="scientific">Solanum pinnatisectum</name>
    <name type="common">tansyleaf nightshade</name>
    <dbReference type="NCBI Taxonomy" id="50273"/>
    <lineage>
        <taxon>Eukaryota</taxon>
        <taxon>Viridiplantae</taxon>
        <taxon>Streptophyta</taxon>
        <taxon>Embryophyta</taxon>
        <taxon>Tracheophyta</taxon>
        <taxon>Spermatophyta</taxon>
        <taxon>Magnoliopsida</taxon>
        <taxon>eudicotyledons</taxon>
        <taxon>Gunneridae</taxon>
        <taxon>Pentapetalae</taxon>
        <taxon>asterids</taxon>
        <taxon>lamiids</taxon>
        <taxon>Solanales</taxon>
        <taxon>Solanaceae</taxon>
        <taxon>Solanoideae</taxon>
        <taxon>Solaneae</taxon>
        <taxon>Solanum</taxon>
    </lineage>
</organism>
<evidence type="ECO:0000313" key="5">
    <source>
        <dbReference type="Proteomes" id="UP001311915"/>
    </source>
</evidence>
<comment type="caution">
    <text evidence="4">The sequence shown here is derived from an EMBL/GenBank/DDBJ whole genome shotgun (WGS) entry which is preliminary data.</text>
</comment>
<accession>A0AAV9LYH1</accession>